<keyword evidence="1" id="KW-0812">Transmembrane</keyword>
<sequence length="284" mass="31300">MTMLNITTNTTKLLDSQLHLVAEDEGSSLLFSIVTGIACTILIFTVFMPFAQRWDKYITRKFAGNIVYVAQHFGDNASSIFSDVVFSSCSDGDVEDCSKESISLEIASRPDIERGSECVNTCRNNHKREECNEVDDGIWMKEMMSALAKVQTNNQSLSLLIHGEKQSDVDCDQQAKVSIVSNNDVSGDLFSSSMSSGIADVCSFDSEDSPPLRRILFEDYGANNDINSDNDTILMKNSSSMDINSSWGVISANEVSDYSDSSCDSGCIYFDAKCRADWETVVEV</sequence>
<keyword evidence="3" id="KW-1185">Reference proteome</keyword>
<comment type="caution">
    <text evidence="2">The sequence shown here is derived from an EMBL/GenBank/DDBJ whole genome shotgun (WGS) entry which is preliminary data.</text>
</comment>
<keyword evidence="1" id="KW-0472">Membrane</keyword>
<evidence type="ECO:0000313" key="3">
    <source>
        <dbReference type="Proteomes" id="UP001054902"/>
    </source>
</evidence>
<evidence type="ECO:0000313" key="2">
    <source>
        <dbReference type="EMBL" id="GFH59686.1"/>
    </source>
</evidence>
<proteinExistence type="predicted"/>
<dbReference type="AlphaFoldDB" id="A0AAD3HDW7"/>
<feature type="transmembrane region" description="Helical" evidence="1">
    <location>
        <begin position="29"/>
        <end position="51"/>
    </location>
</feature>
<gene>
    <name evidence="2" type="ORF">CTEN210_16162</name>
</gene>
<keyword evidence="1" id="KW-1133">Transmembrane helix</keyword>
<accession>A0AAD3HDW7</accession>
<evidence type="ECO:0000256" key="1">
    <source>
        <dbReference type="SAM" id="Phobius"/>
    </source>
</evidence>
<organism evidence="2 3">
    <name type="scientific">Chaetoceros tenuissimus</name>
    <dbReference type="NCBI Taxonomy" id="426638"/>
    <lineage>
        <taxon>Eukaryota</taxon>
        <taxon>Sar</taxon>
        <taxon>Stramenopiles</taxon>
        <taxon>Ochrophyta</taxon>
        <taxon>Bacillariophyta</taxon>
        <taxon>Coscinodiscophyceae</taxon>
        <taxon>Chaetocerotophycidae</taxon>
        <taxon>Chaetocerotales</taxon>
        <taxon>Chaetocerotaceae</taxon>
        <taxon>Chaetoceros</taxon>
    </lineage>
</organism>
<dbReference type="EMBL" id="BLLK01000069">
    <property type="protein sequence ID" value="GFH59686.1"/>
    <property type="molecule type" value="Genomic_DNA"/>
</dbReference>
<reference evidence="2 3" key="1">
    <citation type="journal article" date="2021" name="Sci. Rep.">
        <title>The genome of the diatom Chaetoceros tenuissimus carries an ancient integrated fragment of an extant virus.</title>
        <authorList>
            <person name="Hongo Y."/>
            <person name="Kimura K."/>
            <person name="Takaki Y."/>
            <person name="Yoshida Y."/>
            <person name="Baba S."/>
            <person name="Kobayashi G."/>
            <person name="Nagasaki K."/>
            <person name="Hano T."/>
            <person name="Tomaru Y."/>
        </authorList>
    </citation>
    <scope>NUCLEOTIDE SEQUENCE [LARGE SCALE GENOMIC DNA]</scope>
    <source>
        <strain evidence="2 3">NIES-3715</strain>
    </source>
</reference>
<dbReference type="Proteomes" id="UP001054902">
    <property type="component" value="Unassembled WGS sequence"/>
</dbReference>
<protein>
    <submittedName>
        <fullName evidence="2">Uncharacterized protein</fullName>
    </submittedName>
</protein>
<name>A0AAD3HDW7_9STRA</name>